<dbReference type="GO" id="GO:0005737">
    <property type="term" value="C:cytoplasm"/>
    <property type="evidence" value="ECO:0007669"/>
    <property type="project" value="TreeGrafter"/>
</dbReference>
<dbReference type="OrthoDB" id="583309at2"/>
<evidence type="ECO:0000313" key="2">
    <source>
        <dbReference type="Proteomes" id="UP000560000"/>
    </source>
</evidence>
<dbReference type="RefSeq" id="WP_152569327.1">
    <property type="nucleotide sequence ID" value="NZ_JACHET010000001.1"/>
</dbReference>
<comment type="caution">
    <text evidence="1">The sequence shown here is derived from an EMBL/GenBank/DDBJ whole genome shotgun (WGS) entry which is preliminary data.</text>
</comment>
<proteinExistence type="predicted"/>
<reference evidence="1 2" key="1">
    <citation type="submission" date="2020-08" db="EMBL/GenBank/DDBJ databases">
        <title>Genomic Encyclopedia of Type Strains, Phase IV (KMG-IV): sequencing the most valuable type-strain genomes for metagenomic binning, comparative biology and taxonomic classification.</title>
        <authorList>
            <person name="Goeker M."/>
        </authorList>
    </citation>
    <scope>NUCLEOTIDE SEQUENCE [LARGE SCALE GENOMIC DNA]</scope>
    <source>
        <strain evidence="1 2">DSM 107085</strain>
    </source>
</reference>
<dbReference type="PANTHER" id="PTHR21621">
    <property type="entry name" value="RIBOSOMAL PROTEIN S6 MODIFICATION PROTEIN"/>
    <property type="match status" value="1"/>
</dbReference>
<dbReference type="GO" id="GO:0018169">
    <property type="term" value="F:ribosomal S6-glutamic acid ligase activity"/>
    <property type="evidence" value="ECO:0007669"/>
    <property type="project" value="TreeGrafter"/>
</dbReference>
<dbReference type="EMBL" id="JACHET010000001">
    <property type="protein sequence ID" value="MBB6185389.1"/>
    <property type="molecule type" value="Genomic_DNA"/>
</dbReference>
<sequence>MDKAVLILAKWNEPHTAALRWSLDRMGVPTRIAPDFSSVGRRISIHADDHGMRWWSDACPETPRSIWFRRPETPKPEQCMESDREFLRVQWKFFQKNLFDLGGKVLDTLWINDPVAAYVAESKLVQLQAAVELDIPFPDMVVTNHAEDVARLIQRWGQVIYKTFYPHSWLSRSEGKLYDLGVTLLNVNSELPEASIAMCPGIFQRYIDKTEDIRVTVIGDRIFAVRVLKQTGGAYLDWRQQVLAGETRMETVQLPAIWEERIRRLMKKLGIVVGCADLVVDPQGNMYFLEINQAGQFLFVEEKLPEVPLLRAMTAMLIQGRCDYSLDACGPVHFGDFKQSDEHQRVMDSYGETALVASEEP</sequence>
<dbReference type="GO" id="GO:0009432">
    <property type="term" value="P:SOS response"/>
    <property type="evidence" value="ECO:0007669"/>
    <property type="project" value="TreeGrafter"/>
</dbReference>
<dbReference type="Gene3D" id="3.30.470.20">
    <property type="entry name" value="ATP-grasp fold, B domain"/>
    <property type="match status" value="1"/>
</dbReference>
<dbReference type="SUPFAM" id="SSF56059">
    <property type="entry name" value="Glutathione synthetase ATP-binding domain-like"/>
    <property type="match status" value="1"/>
</dbReference>
<protein>
    <submittedName>
        <fullName evidence="1">Glutathione synthase/RimK-type ligase-like ATP-grasp enzyme</fullName>
    </submittedName>
</protein>
<organism evidence="1 2">
    <name type="scientific">Oleiagrimonas soli</name>
    <dbReference type="NCBI Taxonomy" id="1543381"/>
    <lineage>
        <taxon>Bacteria</taxon>
        <taxon>Pseudomonadati</taxon>
        <taxon>Pseudomonadota</taxon>
        <taxon>Gammaproteobacteria</taxon>
        <taxon>Lysobacterales</taxon>
        <taxon>Rhodanobacteraceae</taxon>
        <taxon>Oleiagrimonas</taxon>
    </lineage>
</organism>
<gene>
    <name evidence="1" type="ORF">HNQ86_002734</name>
</gene>
<keyword evidence="1" id="KW-0436">Ligase</keyword>
<name>A0A841KNG6_9GAMM</name>
<dbReference type="PANTHER" id="PTHR21621:SF0">
    <property type="entry name" value="BETA-CITRYLGLUTAMATE SYNTHASE B-RELATED"/>
    <property type="match status" value="1"/>
</dbReference>
<dbReference type="AlphaFoldDB" id="A0A841KNG6"/>
<evidence type="ECO:0000313" key="1">
    <source>
        <dbReference type="EMBL" id="MBB6185389.1"/>
    </source>
</evidence>
<accession>A0A841KNG6</accession>
<dbReference type="Proteomes" id="UP000560000">
    <property type="component" value="Unassembled WGS sequence"/>
</dbReference>